<keyword evidence="2" id="KW-1185">Reference proteome</keyword>
<name>A0A4C1Z5H7_EUMVA</name>
<proteinExistence type="predicted"/>
<organism evidence="1 2">
    <name type="scientific">Eumeta variegata</name>
    <name type="common">Bagworm moth</name>
    <name type="synonym">Eumeta japonica</name>
    <dbReference type="NCBI Taxonomy" id="151549"/>
    <lineage>
        <taxon>Eukaryota</taxon>
        <taxon>Metazoa</taxon>
        <taxon>Ecdysozoa</taxon>
        <taxon>Arthropoda</taxon>
        <taxon>Hexapoda</taxon>
        <taxon>Insecta</taxon>
        <taxon>Pterygota</taxon>
        <taxon>Neoptera</taxon>
        <taxon>Endopterygota</taxon>
        <taxon>Lepidoptera</taxon>
        <taxon>Glossata</taxon>
        <taxon>Ditrysia</taxon>
        <taxon>Tineoidea</taxon>
        <taxon>Psychidae</taxon>
        <taxon>Oiketicinae</taxon>
        <taxon>Eumeta</taxon>
    </lineage>
</organism>
<dbReference type="Proteomes" id="UP000299102">
    <property type="component" value="Unassembled WGS sequence"/>
</dbReference>
<protein>
    <submittedName>
        <fullName evidence="1">Uncharacterized protein</fullName>
    </submittedName>
</protein>
<evidence type="ECO:0000313" key="1">
    <source>
        <dbReference type="EMBL" id="GBP81907.1"/>
    </source>
</evidence>
<reference evidence="1 2" key="1">
    <citation type="journal article" date="2019" name="Commun. Biol.">
        <title>The bagworm genome reveals a unique fibroin gene that provides high tensile strength.</title>
        <authorList>
            <person name="Kono N."/>
            <person name="Nakamura H."/>
            <person name="Ohtoshi R."/>
            <person name="Tomita M."/>
            <person name="Numata K."/>
            <person name="Arakawa K."/>
        </authorList>
    </citation>
    <scope>NUCLEOTIDE SEQUENCE [LARGE SCALE GENOMIC DNA]</scope>
</reference>
<evidence type="ECO:0000313" key="2">
    <source>
        <dbReference type="Proteomes" id="UP000299102"/>
    </source>
</evidence>
<dbReference type="EMBL" id="BGZK01001537">
    <property type="protein sequence ID" value="GBP81907.1"/>
    <property type="molecule type" value="Genomic_DNA"/>
</dbReference>
<accession>A0A4C1Z5H7</accession>
<gene>
    <name evidence="1" type="ORF">EVAR_65084_1</name>
</gene>
<comment type="caution">
    <text evidence="1">The sequence shown here is derived from an EMBL/GenBank/DDBJ whole genome shotgun (WGS) entry which is preliminary data.</text>
</comment>
<dbReference type="AlphaFoldDB" id="A0A4C1Z5H7"/>
<sequence>MECRTRTHQHQGTVNFGYILADSKPPSCLSRSLRAEAMTSHFYLLRRRLQFSQMCPFEINTTEVDGDRDAISSRRCHHIGDNVRLLTNLNPESGLDPSRKKSE</sequence>